<evidence type="ECO:0000256" key="5">
    <source>
        <dbReference type="ARBA" id="ARBA00023136"/>
    </source>
</evidence>
<keyword evidence="4 7" id="KW-1133">Transmembrane helix</keyword>
<dbReference type="GO" id="GO:0005886">
    <property type="term" value="C:plasma membrane"/>
    <property type="evidence" value="ECO:0007669"/>
    <property type="project" value="UniProtKB-SubCell"/>
</dbReference>
<evidence type="ECO:0000313" key="12">
    <source>
        <dbReference type="Proteomes" id="UP000264693"/>
    </source>
</evidence>
<feature type="transmembrane region" description="Helical" evidence="7">
    <location>
        <begin position="18"/>
        <end position="40"/>
    </location>
</feature>
<feature type="domain" description="MotA/TolQ/ExbB proton channel" evidence="8">
    <location>
        <begin position="58"/>
        <end position="160"/>
    </location>
</feature>
<dbReference type="EMBL" id="NXAO01000001">
    <property type="protein sequence ID" value="PHO16734.1"/>
    <property type="molecule type" value="Genomic_DNA"/>
</dbReference>
<feature type="transmembrane region" description="Helical" evidence="7">
    <location>
        <begin position="128"/>
        <end position="149"/>
    </location>
</feature>
<evidence type="ECO:0000259" key="8">
    <source>
        <dbReference type="Pfam" id="PF01618"/>
    </source>
</evidence>
<keyword evidence="2" id="KW-1003">Cell membrane</keyword>
<dbReference type="EMBL" id="CP032101">
    <property type="protein sequence ID" value="AXX86214.1"/>
    <property type="molecule type" value="Genomic_DNA"/>
</dbReference>
<evidence type="ECO:0000256" key="3">
    <source>
        <dbReference type="ARBA" id="ARBA00022692"/>
    </source>
</evidence>
<dbReference type="InterPro" id="IPR002898">
    <property type="entry name" value="MotA_ExbB_proton_chnl"/>
</dbReference>
<reference evidence="11" key="1">
    <citation type="submission" date="2017-09" db="EMBL/GenBank/DDBJ databases">
        <title>Arcobacter canalis sp. nov., a new species isolated from a water canal contaminated with urban sewage.</title>
        <authorList>
            <person name="Perez-Cataluna A."/>
            <person name="Salas-Masso N."/>
            <person name="Figueras M.J."/>
        </authorList>
    </citation>
    <scope>NUCLEOTIDE SEQUENCE [LARGE SCALE GENOMIC DNA]</scope>
    <source>
        <strain evidence="11">CECT 7727</strain>
    </source>
</reference>
<keyword evidence="11" id="KW-1185">Reference proteome</keyword>
<dbReference type="Proteomes" id="UP000264693">
    <property type="component" value="Chromosome"/>
</dbReference>
<evidence type="ECO:0000313" key="11">
    <source>
        <dbReference type="Proteomes" id="UP000224740"/>
    </source>
</evidence>
<keyword evidence="3 7" id="KW-0812">Transmembrane</keyword>
<dbReference type="KEGG" id="amar:AMRN_0446"/>
<dbReference type="PANTHER" id="PTHR30625:SF18">
    <property type="entry name" value="TONB2 ENERGY TRANSDUCTION SYSTEM INNER MEMBRANE COMPONENT EXBB"/>
    <property type="match status" value="1"/>
</dbReference>
<keyword evidence="5 7" id="KW-0472">Membrane</keyword>
<evidence type="ECO:0000256" key="6">
    <source>
        <dbReference type="RuleBase" id="RU004057"/>
    </source>
</evidence>
<evidence type="ECO:0000256" key="2">
    <source>
        <dbReference type="ARBA" id="ARBA00022475"/>
    </source>
</evidence>
<feature type="transmembrane region" description="Helical" evidence="7">
    <location>
        <begin position="87"/>
        <end position="108"/>
    </location>
</feature>
<dbReference type="InterPro" id="IPR050790">
    <property type="entry name" value="ExbB/TolQ_transport"/>
</dbReference>
<reference evidence="9 12" key="3">
    <citation type="submission" date="2018-08" db="EMBL/GenBank/DDBJ databases">
        <title>Complete genome of the Arcobacter marinus type strain JCM 15502.</title>
        <authorList>
            <person name="Miller W.G."/>
            <person name="Yee E."/>
            <person name="Huynh S."/>
            <person name="Parker C.T."/>
        </authorList>
    </citation>
    <scope>NUCLEOTIDE SEQUENCE [LARGE SCALE GENOMIC DNA]</scope>
    <source>
        <strain evidence="9 12">JCM 15502</strain>
    </source>
</reference>
<dbReference type="GO" id="GO:0017038">
    <property type="term" value="P:protein import"/>
    <property type="evidence" value="ECO:0007669"/>
    <property type="project" value="TreeGrafter"/>
</dbReference>
<evidence type="ECO:0000256" key="1">
    <source>
        <dbReference type="ARBA" id="ARBA00004429"/>
    </source>
</evidence>
<protein>
    <submittedName>
        <fullName evidence="10">MotA/TolQ/ExbB proton channel family protein</fullName>
    </submittedName>
    <submittedName>
        <fullName evidence="9">TonB system transport protein ExbB</fullName>
    </submittedName>
</protein>
<comment type="similarity">
    <text evidence="6">Belongs to the exbB/tolQ family.</text>
</comment>
<gene>
    <name evidence="9" type="primary">exbB1</name>
    <name evidence="9" type="ORF">AMRN_0446</name>
    <name evidence="10" type="ORF">CPH92_00230</name>
</gene>
<dbReference type="Proteomes" id="UP000224740">
    <property type="component" value="Unassembled WGS sequence"/>
</dbReference>
<evidence type="ECO:0000256" key="7">
    <source>
        <dbReference type="SAM" id="Phobius"/>
    </source>
</evidence>
<dbReference type="RefSeq" id="WP_079578075.1">
    <property type="nucleotide sequence ID" value="NZ_CP032101.1"/>
</dbReference>
<dbReference type="Pfam" id="PF01618">
    <property type="entry name" value="MotA_ExbB"/>
    <property type="match status" value="1"/>
</dbReference>
<organism evidence="9 12">
    <name type="scientific">Malaciobacter marinus</name>
    <dbReference type="NCBI Taxonomy" id="505249"/>
    <lineage>
        <taxon>Bacteria</taxon>
        <taxon>Pseudomonadati</taxon>
        <taxon>Campylobacterota</taxon>
        <taxon>Epsilonproteobacteria</taxon>
        <taxon>Campylobacterales</taxon>
        <taxon>Arcobacteraceae</taxon>
        <taxon>Malaciobacter</taxon>
    </lineage>
</organism>
<keyword evidence="6" id="KW-0653">Protein transport</keyword>
<evidence type="ECO:0000313" key="9">
    <source>
        <dbReference type="EMBL" id="AXX86214.1"/>
    </source>
</evidence>
<sequence length="172" mass="19464">MIDIYIDNLFGFFERGGFVLYIVFGIALFLWALLVERYIYISFEYRKYKKSLLGDLKNSKVNQKFKEEIKKYIIEDSNTKLKTGLSFIKTLIIVCPLVGLLGTVTGMIEVFDVMALNGTSDVKSMANGVSMATIPTMAGMVVALSGILFEKKLELSIKYHTDKLYLEISKVL</sequence>
<dbReference type="AlphaFoldDB" id="A0A1T5BAX1"/>
<proteinExistence type="inferred from homology"/>
<evidence type="ECO:0000256" key="4">
    <source>
        <dbReference type="ARBA" id="ARBA00022989"/>
    </source>
</evidence>
<name>A0A1T5BAX1_9BACT</name>
<dbReference type="PANTHER" id="PTHR30625">
    <property type="entry name" value="PROTEIN TOLQ"/>
    <property type="match status" value="1"/>
</dbReference>
<keyword evidence="6" id="KW-0813">Transport</keyword>
<accession>A0A1T5BAX1</accession>
<dbReference type="STRING" id="505249.SAMN06295997_11267"/>
<reference evidence="10" key="2">
    <citation type="submission" date="2017-09" db="EMBL/GenBank/DDBJ databases">
        <authorList>
            <person name="Perez-Cataluna A."/>
            <person name="Figueras M.J."/>
            <person name="Salas-Masso N."/>
        </authorList>
    </citation>
    <scope>NUCLEOTIDE SEQUENCE</scope>
    <source>
        <strain evidence="10">CECT 7727</strain>
    </source>
</reference>
<evidence type="ECO:0000313" key="10">
    <source>
        <dbReference type="EMBL" id="PHO16734.1"/>
    </source>
</evidence>
<comment type="subcellular location">
    <subcellularLocation>
        <location evidence="1">Cell inner membrane</location>
        <topology evidence="1">Multi-pass membrane protein</topology>
    </subcellularLocation>
    <subcellularLocation>
        <location evidence="6">Membrane</location>
        <topology evidence="6">Multi-pass membrane protein</topology>
    </subcellularLocation>
</comment>